<evidence type="ECO:0000256" key="1">
    <source>
        <dbReference type="ARBA" id="ARBA00001946"/>
    </source>
</evidence>
<dbReference type="Gene3D" id="3.20.20.450">
    <property type="entry name" value="EAL domain"/>
    <property type="match status" value="1"/>
</dbReference>
<feature type="region of interest" description="Disordered" evidence="2">
    <location>
        <begin position="734"/>
        <end position="760"/>
    </location>
</feature>
<dbReference type="AlphaFoldDB" id="A0A9X3AU80"/>
<dbReference type="Pfam" id="PF00563">
    <property type="entry name" value="EAL"/>
    <property type="match status" value="1"/>
</dbReference>
<evidence type="ECO:0000313" key="7">
    <source>
        <dbReference type="EMBL" id="MCT7361083.1"/>
    </source>
</evidence>
<dbReference type="RefSeq" id="WP_260977911.1">
    <property type="nucleotide sequence ID" value="NZ_JAOANI010000031.1"/>
</dbReference>
<dbReference type="SMART" id="SM00065">
    <property type="entry name" value="GAF"/>
    <property type="match status" value="1"/>
</dbReference>
<dbReference type="CDD" id="cd00130">
    <property type="entry name" value="PAS"/>
    <property type="match status" value="1"/>
</dbReference>
<reference evidence="7" key="2">
    <citation type="submission" date="2022-08" db="EMBL/GenBank/DDBJ databases">
        <authorList>
            <person name="Dong C."/>
        </authorList>
    </citation>
    <scope>NUCLEOTIDE SEQUENCE</scope>
    <source>
        <strain evidence="7">59MF3M-4</strain>
    </source>
</reference>
<reference evidence="7" key="1">
    <citation type="journal article" date="2022" name="Front. Microbiol.">
        <title>Genome-based taxonomic rearrangement of Oceanobacter-related bacteria including the description of Thalassolituus hydrocarbonoclasticus sp. nov. and Thalassolituus pacificus sp. nov. and emended description of the genus Thalassolituus.</title>
        <authorList>
            <person name="Dong C."/>
            <person name="Wei L."/>
            <person name="Wang J."/>
            <person name="Lai Q."/>
            <person name="Huang Z."/>
            <person name="Shao Z."/>
        </authorList>
    </citation>
    <scope>NUCLEOTIDE SEQUENCE</scope>
    <source>
        <strain evidence="7">59MF3M-4</strain>
    </source>
</reference>
<dbReference type="Gene3D" id="3.30.450.20">
    <property type="entry name" value="PAS domain"/>
    <property type="match status" value="1"/>
</dbReference>
<dbReference type="InterPro" id="IPR035965">
    <property type="entry name" value="PAS-like_dom_sf"/>
</dbReference>
<dbReference type="SMART" id="SM00086">
    <property type="entry name" value="PAC"/>
    <property type="match status" value="1"/>
</dbReference>
<feature type="domain" description="EAL" evidence="5">
    <location>
        <begin position="483"/>
        <end position="736"/>
    </location>
</feature>
<sequence>MPQNSIQRGLRDASRLGIGRYNHFLEMLLSGRPLEMLLNELVLLIQEKQPECIASILLLSDDGKHLIPGAAPDLPDFYVAAINNLAIGEGVGSCGTAAATARLVIVEDIQSHPYWQDYRELAAQAGLYACWSQPIVGNNGKVLGVFGLYYREVRHPTGLDLLLIHEAARLAQASIEFRRAQNHRQLTETITQHLPLGLIITDKAFNIVEVNPAFSHITGYPGAEVLGRKPGFFAADPKSLQQYRDILDKLPAWRSWTTELLISRRNGERFNAELCFSVVRDEQSNILRYVALISDISERKRSEETIQYQASYDLLTSLPNRNLFYERLNWTLEQGRRKQRSFSVLLMDLDYFKEINDTLGHDAGDELLVKVGTRLQQSMRSQDTIARLGGDEFGFIITGEHDQQALEQLADNILKNVSRSLTIRQMRDCRITSSIGISCYPNDGGTLEQLLKAAEQAVYAAKNAGRNGYAFFTPAMFEAAKTQALLHQEMHFAVSQNQLELHYQPIKRLTDNCIVQLEALVRWNHPERGLVRPDLFIPLAEKTGMIREIGQWVRQEALAMIGRMQQQGLSVPIAVNVSTAEFYDHSLADKIIAQVEESGVARGSLLVEITESLLIRNQQETCAFLDKLQQAGIRVALDDFGTGFSSLSYLAAFPADKLKIDRSFVHQMTANRRKESLVDTIITLGHSLNMSVIAEGVETEEEEALLRSKNCDNVQGFLLAKPLPEADLIEFLRSYKPDTNSKTDTDSKPGINNKSDGEQP</sequence>
<dbReference type="SMART" id="SM00267">
    <property type="entry name" value="GGDEF"/>
    <property type="match status" value="1"/>
</dbReference>
<dbReference type="FunFam" id="3.30.70.270:FF:000001">
    <property type="entry name" value="Diguanylate cyclase domain protein"/>
    <property type="match status" value="1"/>
</dbReference>
<dbReference type="InterPro" id="IPR000014">
    <property type="entry name" value="PAS"/>
</dbReference>
<organism evidence="7 8">
    <name type="scientific">Thalassolituus pacificus</name>
    <dbReference type="NCBI Taxonomy" id="2975440"/>
    <lineage>
        <taxon>Bacteria</taxon>
        <taxon>Pseudomonadati</taxon>
        <taxon>Pseudomonadota</taxon>
        <taxon>Gammaproteobacteria</taxon>
        <taxon>Oceanospirillales</taxon>
        <taxon>Oceanospirillaceae</taxon>
        <taxon>Thalassolituus</taxon>
    </lineage>
</organism>
<dbReference type="InterPro" id="IPR001610">
    <property type="entry name" value="PAC"/>
</dbReference>
<protein>
    <submittedName>
        <fullName evidence="7">EAL domain-containing protein</fullName>
    </submittedName>
</protein>
<dbReference type="PROSITE" id="PS50883">
    <property type="entry name" value="EAL"/>
    <property type="match status" value="1"/>
</dbReference>
<dbReference type="InterPro" id="IPR003018">
    <property type="entry name" value="GAF"/>
</dbReference>
<comment type="caution">
    <text evidence="7">The sequence shown here is derived from an EMBL/GenBank/DDBJ whole genome shotgun (WGS) entry which is preliminary data.</text>
</comment>
<feature type="domain" description="PAC" evidence="4">
    <location>
        <begin position="256"/>
        <end position="308"/>
    </location>
</feature>
<feature type="compositionally biased region" description="Basic and acidic residues" evidence="2">
    <location>
        <begin position="734"/>
        <end position="747"/>
    </location>
</feature>
<dbReference type="PROSITE" id="PS50112">
    <property type="entry name" value="PAS"/>
    <property type="match status" value="1"/>
</dbReference>
<proteinExistence type="predicted"/>
<keyword evidence="8" id="KW-1185">Reference proteome</keyword>
<dbReference type="Pfam" id="PF00990">
    <property type="entry name" value="GGDEF"/>
    <property type="match status" value="1"/>
</dbReference>
<dbReference type="PIRSF" id="PIRSF005925">
    <property type="entry name" value="Dos"/>
    <property type="match status" value="1"/>
</dbReference>
<dbReference type="Pfam" id="PF13426">
    <property type="entry name" value="PAS_9"/>
    <property type="match status" value="1"/>
</dbReference>
<dbReference type="Proteomes" id="UP001147830">
    <property type="component" value="Unassembled WGS sequence"/>
</dbReference>
<evidence type="ECO:0000259" key="6">
    <source>
        <dbReference type="PROSITE" id="PS50887"/>
    </source>
</evidence>
<feature type="domain" description="GGDEF" evidence="6">
    <location>
        <begin position="340"/>
        <end position="474"/>
    </location>
</feature>
<dbReference type="NCBIfam" id="TIGR00254">
    <property type="entry name" value="GGDEF"/>
    <property type="match status" value="1"/>
</dbReference>
<dbReference type="InterPro" id="IPR000700">
    <property type="entry name" value="PAS-assoc_C"/>
</dbReference>
<dbReference type="PANTHER" id="PTHR44757">
    <property type="entry name" value="DIGUANYLATE CYCLASE DGCP"/>
    <property type="match status" value="1"/>
</dbReference>
<dbReference type="InterPro" id="IPR029787">
    <property type="entry name" value="Nucleotide_cyclase"/>
</dbReference>
<evidence type="ECO:0000256" key="2">
    <source>
        <dbReference type="SAM" id="MobiDB-lite"/>
    </source>
</evidence>
<dbReference type="InterPro" id="IPR043128">
    <property type="entry name" value="Rev_trsase/Diguanyl_cyclase"/>
</dbReference>
<dbReference type="SUPFAM" id="SSF141868">
    <property type="entry name" value="EAL domain-like"/>
    <property type="match status" value="1"/>
</dbReference>
<dbReference type="InterPro" id="IPR052155">
    <property type="entry name" value="Biofilm_reg_signaling"/>
</dbReference>
<gene>
    <name evidence="7" type="ORF">NYR02_18845</name>
</gene>
<dbReference type="InterPro" id="IPR029016">
    <property type="entry name" value="GAF-like_dom_sf"/>
</dbReference>
<dbReference type="SMART" id="SM00052">
    <property type="entry name" value="EAL"/>
    <property type="match status" value="1"/>
</dbReference>
<evidence type="ECO:0000259" key="5">
    <source>
        <dbReference type="PROSITE" id="PS50883"/>
    </source>
</evidence>
<comment type="cofactor">
    <cofactor evidence="1">
        <name>Mg(2+)</name>
        <dbReference type="ChEBI" id="CHEBI:18420"/>
    </cofactor>
</comment>
<dbReference type="InterPro" id="IPR001633">
    <property type="entry name" value="EAL_dom"/>
</dbReference>
<dbReference type="SUPFAM" id="SSF55785">
    <property type="entry name" value="PYP-like sensor domain (PAS domain)"/>
    <property type="match status" value="1"/>
</dbReference>
<dbReference type="SUPFAM" id="SSF55781">
    <property type="entry name" value="GAF domain-like"/>
    <property type="match status" value="1"/>
</dbReference>
<dbReference type="GO" id="GO:0003824">
    <property type="term" value="F:catalytic activity"/>
    <property type="evidence" value="ECO:0007669"/>
    <property type="project" value="UniProtKB-ARBA"/>
</dbReference>
<feature type="domain" description="PAS" evidence="3">
    <location>
        <begin position="182"/>
        <end position="249"/>
    </location>
</feature>
<dbReference type="Gene3D" id="3.30.70.270">
    <property type="match status" value="1"/>
</dbReference>
<accession>A0A9X3AU80</accession>
<evidence type="ECO:0000259" key="3">
    <source>
        <dbReference type="PROSITE" id="PS50112"/>
    </source>
</evidence>
<evidence type="ECO:0000259" key="4">
    <source>
        <dbReference type="PROSITE" id="PS50113"/>
    </source>
</evidence>
<dbReference type="PROSITE" id="PS50113">
    <property type="entry name" value="PAC"/>
    <property type="match status" value="1"/>
</dbReference>
<dbReference type="PANTHER" id="PTHR44757:SF2">
    <property type="entry name" value="BIOFILM ARCHITECTURE MAINTENANCE PROTEIN MBAA"/>
    <property type="match status" value="1"/>
</dbReference>
<dbReference type="InterPro" id="IPR012226">
    <property type="entry name" value="Diguanyl_cyclase/Pdiesterase"/>
</dbReference>
<dbReference type="Pfam" id="PF13185">
    <property type="entry name" value="GAF_2"/>
    <property type="match status" value="1"/>
</dbReference>
<dbReference type="CDD" id="cd01949">
    <property type="entry name" value="GGDEF"/>
    <property type="match status" value="1"/>
</dbReference>
<dbReference type="NCBIfam" id="TIGR00229">
    <property type="entry name" value="sensory_box"/>
    <property type="match status" value="1"/>
</dbReference>
<evidence type="ECO:0000313" key="8">
    <source>
        <dbReference type="Proteomes" id="UP001147830"/>
    </source>
</evidence>
<name>A0A9X3AU80_9GAMM</name>
<dbReference type="CDD" id="cd01948">
    <property type="entry name" value="EAL"/>
    <property type="match status" value="1"/>
</dbReference>
<dbReference type="SUPFAM" id="SSF55073">
    <property type="entry name" value="Nucleotide cyclase"/>
    <property type="match status" value="1"/>
</dbReference>
<dbReference type="EMBL" id="JAOANI010000031">
    <property type="protein sequence ID" value="MCT7361083.1"/>
    <property type="molecule type" value="Genomic_DNA"/>
</dbReference>
<dbReference type="PROSITE" id="PS50887">
    <property type="entry name" value="GGDEF"/>
    <property type="match status" value="1"/>
</dbReference>
<dbReference type="InterPro" id="IPR000160">
    <property type="entry name" value="GGDEF_dom"/>
</dbReference>
<dbReference type="SMART" id="SM00091">
    <property type="entry name" value="PAS"/>
    <property type="match status" value="1"/>
</dbReference>
<dbReference type="Gene3D" id="3.30.450.40">
    <property type="match status" value="1"/>
</dbReference>
<dbReference type="InterPro" id="IPR035919">
    <property type="entry name" value="EAL_sf"/>
</dbReference>